<feature type="domain" description="3-octaprenyl-4-hydroxybenzoate carboxy-lyase-like Rift-related" evidence="2">
    <location>
        <begin position="119"/>
        <end position="318"/>
    </location>
</feature>
<evidence type="ECO:0000259" key="4">
    <source>
        <dbReference type="Pfam" id="PF20696"/>
    </source>
</evidence>
<dbReference type="OrthoDB" id="9809841at2"/>
<evidence type="ECO:0000313" key="5">
    <source>
        <dbReference type="EMBL" id="AIH04685.1"/>
    </source>
</evidence>
<sequence>MSSFKSLQEFLQVLEQEKELIRVKEEVSPELEITEITDRVCKKFGPALLFEKVKGYKIPVVTNLMGSYKRICLALRVKDLDELGKEVAEFIEVTKPGSFFEKLKLVPKLLRASNLFPKKVEKAPCQEIVWEGDEVDLYKLPILKCWPKDGGPFITLPCVITKDPETGTYNVGMYRMQVFSKNETGMHWQIHKTGAKHYRKAEKKGERLPVAVAIGPDPAIIYAATAPLPEDIDEFLLAGFLRRSPVELVKCLTVPLEVPAESQIVLEGYVEPFERRLEGPFGDHTGYYTPPDYYPVFRVTCITLRKDAIYPATIVGKPPQEDCFLGKATERLFLPLLKKILPEIIDIHLPWEGVFHNLAFVSIDKRYPGHAFKVASALWGLGQMMFTKIIVVVDKEVNVQNISEVLFYMSGNVDPERDIMIVKGPVDALDHASPYPAYGSKMCIDATRKWREEGYLREWPEEAVMSDEIKAKVEKVWKKIEEQMRRLK</sequence>
<dbReference type="NCBIfam" id="TIGR03701">
    <property type="entry name" value="mena_SCO4490"/>
    <property type="match status" value="1"/>
</dbReference>
<dbReference type="Pfam" id="PF01977">
    <property type="entry name" value="UbiD"/>
    <property type="match status" value="1"/>
</dbReference>
<dbReference type="FunFam" id="3.40.1670.10:FF:000003">
    <property type="entry name" value="Phenolic acid decarboxylase"/>
    <property type="match status" value="1"/>
</dbReference>
<dbReference type="KEGG" id="tcm:HL41_08520"/>
<gene>
    <name evidence="5" type="ORF">HL41_08520</name>
</gene>
<feature type="domain" description="3-octaprenyl-4-hydroxybenzoate carboxy-lyase-like N-terminal" evidence="3">
    <location>
        <begin position="11"/>
        <end position="85"/>
    </location>
</feature>
<organism evidence="5 6">
    <name type="scientific">Thermodesulfobacterium commune DSM 2178</name>
    <dbReference type="NCBI Taxonomy" id="289377"/>
    <lineage>
        <taxon>Bacteria</taxon>
        <taxon>Pseudomonadati</taxon>
        <taxon>Thermodesulfobacteriota</taxon>
        <taxon>Thermodesulfobacteria</taxon>
        <taxon>Thermodesulfobacteriales</taxon>
        <taxon>Thermodesulfobacteriaceae</taxon>
        <taxon>Thermodesulfobacterium</taxon>
    </lineage>
</organism>
<dbReference type="PaxDb" id="289377-HL41_08520"/>
<name>A0A075WUQ2_9BACT</name>
<feature type="domain" description="3-octaprenyl-4-hydroxybenzoate carboxy-lyase-like C-terminal" evidence="4">
    <location>
        <begin position="323"/>
        <end position="446"/>
    </location>
</feature>
<evidence type="ECO:0008006" key="7">
    <source>
        <dbReference type="Google" id="ProtNLM"/>
    </source>
</evidence>
<dbReference type="GO" id="GO:0008694">
    <property type="term" value="F:4-hydroxy-3-polyprenylbenzoate decarboxylase activity"/>
    <property type="evidence" value="ECO:0007669"/>
    <property type="project" value="TreeGrafter"/>
</dbReference>
<evidence type="ECO:0000256" key="1">
    <source>
        <dbReference type="ARBA" id="ARBA00010021"/>
    </source>
</evidence>
<dbReference type="NCBIfam" id="TIGR00148">
    <property type="entry name" value="UbiD family decarboxylase"/>
    <property type="match status" value="1"/>
</dbReference>
<dbReference type="Gene3D" id="3.40.1670.10">
    <property type="entry name" value="UbiD C-terminal domain-like"/>
    <property type="match status" value="1"/>
</dbReference>
<evidence type="ECO:0000313" key="6">
    <source>
        <dbReference type="Proteomes" id="UP000028481"/>
    </source>
</evidence>
<dbReference type="Pfam" id="PF20696">
    <property type="entry name" value="UbiD_C"/>
    <property type="match status" value="1"/>
</dbReference>
<evidence type="ECO:0000259" key="3">
    <source>
        <dbReference type="Pfam" id="PF20695"/>
    </source>
</evidence>
<evidence type="ECO:0000259" key="2">
    <source>
        <dbReference type="Pfam" id="PF01977"/>
    </source>
</evidence>
<dbReference type="Proteomes" id="UP000028481">
    <property type="component" value="Chromosome"/>
</dbReference>
<dbReference type="InterPro" id="IPR048304">
    <property type="entry name" value="UbiD_Rift_dom"/>
</dbReference>
<dbReference type="eggNOG" id="COG0043">
    <property type="taxonomic scope" value="Bacteria"/>
</dbReference>
<reference evidence="5 6" key="1">
    <citation type="journal article" date="2015" name="Genome Announc.">
        <title>Genome Sequence of a Sulfate-Reducing Thermophilic Bacterium, Thermodesulfobacterium commune DSM 2178T (Phylum Thermodesulfobacteria).</title>
        <authorList>
            <person name="Bhatnagar S."/>
            <person name="Badger J.H."/>
            <person name="Madupu R."/>
            <person name="Khouri H.M."/>
            <person name="O'Connor E.M."/>
            <person name="Robb F.T."/>
            <person name="Ward N.L."/>
            <person name="Eisen J.A."/>
        </authorList>
    </citation>
    <scope>NUCLEOTIDE SEQUENCE [LARGE SCALE GENOMIC DNA]</scope>
    <source>
        <strain evidence="5 6">DSM 2178</strain>
    </source>
</reference>
<comment type="similarity">
    <text evidence="1">Belongs to the UbiD family.</text>
</comment>
<dbReference type="PANTHER" id="PTHR30108:SF17">
    <property type="entry name" value="FERULIC ACID DECARBOXYLASE 1"/>
    <property type="match status" value="1"/>
</dbReference>
<dbReference type="SUPFAM" id="SSF50475">
    <property type="entry name" value="FMN-binding split barrel"/>
    <property type="match status" value="1"/>
</dbReference>
<dbReference type="SUPFAM" id="SSF143968">
    <property type="entry name" value="UbiD C-terminal domain-like"/>
    <property type="match status" value="1"/>
</dbReference>
<dbReference type="Pfam" id="PF20695">
    <property type="entry name" value="UbiD_N"/>
    <property type="match status" value="1"/>
</dbReference>
<dbReference type="AlphaFoldDB" id="A0A075WUQ2"/>
<dbReference type="HOGENOM" id="CLU_023348_4_1_0"/>
<dbReference type="GO" id="GO:0005829">
    <property type="term" value="C:cytosol"/>
    <property type="evidence" value="ECO:0007669"/>
    <property type="project" value="TreeGrafter"/>
</dbReference>
<dbReference type="GO" id="GO:0006744">
    <property type="term" value="P:ubiquinone biosynthetic process"/>
    <property type="evidence" value="ECO:0007669"/>
    <property type="project" value="TreeGrafter"/>
</dbReference>
<accession>A0A075WUQ2</accession>
<protein>
    <recommendedName>
        <fullName evidence="7">Menaquinone biosynthesis decarboxylase</fullName>
    </recommendedName>
</protein>
<dbReference type="STRING" id="289377.HL41_08520"/>
<dbReference type="RefSeq" id="WP_038061321.1">
    <property type="nucleotide sequence ID" value="NZ_CP008796.1"/>
</dbReference>
<dbReference type="InterPro" id="IPR049381">
    <property type="entry name" value="UbiD-like_C"/>
</dbReference>
<proteinExistence type="inferred from homology"/>
<keyword evidence="6" id="KW-1185">Reference proteome</keyword>
<dbReference type="EMBL" id="CP008796">
    <property type="protein sequence ID" value="AIH04685.1"/>
    <property type="molecule type" value="Genomic_DNA"/>
</dbReference>
<dbReference type="InterPro" id="IPR022390">
    <property type="entry name" value="HBDC"/>
</dbReference>
<dbReference type="PANTHER" id="PTHR30108">
    <property type="entry name" value="3-OCTAPRENYL-4-HYDROXYBENZOATE CARBOXY-LYASE-RELATED"/>
    <property type="match status" value="1"/>
</dbReference>
<dbReference type="InterPro" id="IPR002830">
    <property type="entry name" value="UbiD"/>
</dbReference>
<dbReference type="InterPro" id="IPR049383">
    <property type="entry name" value="UbiD-like_N"/>
</dbReference>